<dbReference type="PANTHER" id="PTHR22767:SF3">
    <property type="entry name" value="N-ALPHA-ACETYLTRANSFERASE 25, NATB AUXILIARY SUBUNIT"/>
    <property type="match status" value="1"/>
</dbReference>
<dbReference type="Gene3D" id="1.25.40.1040">
    <property type="match status" value="1"/>
</dbReference>
<reference evidence="2" key="2">
    <citation type="journal article" date="2021" name="Genome Biol. Evol.">
        <title>Developing a high-quality reference genome for a parasitic bivalve with doubly uniparental inheritance (Bivalvia: Unionida).</title>
        <authorList>
            <person name="Smith C.H."/>
        </authorList>
    </citation>
    <scope>NUCLEOTIDE SEQUENCE</scope>
    <source>
        <strain evidence="2">CHS0354</strain>
        <tissue evidence="2">Mantle</tissue>
    </source>
</reference>
<evidence type="ECO:0000256" key="1">
    <source>
        <dbReference type="ARBA" id="ARBA00006298"/>
    </source>
</evidence>
<keyword evidence="3" id="KW-1185">Reference proteome</keyword>
<comment type="similarity">
    <text evidence="1">Belongs to the MDM20/NAA25 family.</text>
</comment>
<dbReference type="Proteomes" id="UP001195483">
    <property type="component" value="Unassembled WGS sequence"/>
</dbReference>
<dbReference type="GO" id="GO:0031416">
    <property type="term" value="C:NatB complex"/>
    <property type="evidence" value="ECO:0007669"/>
    <property type="project" value="TreeGrafter"/>
</dbReference>
<reference evidence="2" key="1">
    <citation type="journal article" date="2021" name="Genome Biol. Evol.">
        <title>A High-Quality Reference Genome for a Parasitic Bivalve with Doubly Uniparental Inheritance (Bivalvia: Unionida).</title>
        <authorList>
            <person name="Smith C.H."/>
        </authorList>
    </citation>
    <scope>NUCLEOTIDE SEQUENCE</scope>
    <source>
        <strain evidence="2">CHS0354</strain>
    </source>
</reference>
<comment type="caution">
    <text evidence="2">The sequence shown here is derived from an EMBL/GenBank/DDBJ whole genome shotgun (WGS) entry which is preliminary data.</text>
</comment>
<dbReference type="InterPro" id="IPR019183">
    <property type="entry name" value="NAA25_NatB_aux_su"/>
</dbReference>
<dbReference type="AlphaFoldDB" id="A0AAE0VQI9"/>
<name>A0AAE0VQI9_9BIVA</name>
<dbReference type="PANTHER" id="PTHR22767">
    <property type="entry name" value="N-TERMINAL ACETYLTRANSFERASE-RELATED"/>
    <property type="match status" value="1"/>
</dbReference>
<proteinExistence type="inferred from homology"/>
<protein>
    <recommendedName>
        <fullName evidence="4">N-terminal acetyltransferase B complex subunit NAA25 homolog</fullName>
    </recommendedName>
</protein>
<gene>
    <name evidence="2" type="ORF">CHS0354_004596</name>
</gene>
<accession>A0AAE0VQI9</accession>
<organism evidence="2 3">
    <name type="scientific">Potamilus streckersoni</name>
    <dbReference type="NCBI Taxonomy" id="2493646"/>
    <lineage>
        <taxon>Eukaryota</taxon>
        <taxon>Metazoa</taxon>
        <taxon>Spiralia</taxon>
        <taxon>Lophotrochozoa</taxon>
        <taxon>Mollusca</taxon>
        <taxon>Bivalvia</taxon>
        <taxon>Autobranchia</taxon>
        <taxon>Heteroconchia</taxon>
        <taxon>Palaeoheterodonta</taxon>
        <taxon>Unionida</taxon>
        <taxon>Unionoidea</taxon>
        <taxon>Unionidae</taxon>
        <taxon>Ambleminae</taxon>
        <taxon>Lampsilini</taxon>
        <taxon>Potamilus</taxon>
    </lineage>
</organism>
<dbReference type="SUPFAM" id="SSF48452">
    <property type="entry name" value="TPR-like"/>
    <property type="match status" value="1"/>
</dbReference>
<evidence type="ECO:0000313" key="2">
    <source>
        <dbReference type="EMBL" id="KAK3585330.1"/>
    </source>
</evidence>
<dbReference type="InterPro" id="IPR011990">
    <property type="entry name" value="TPR-like_helical_dom_sf"/>
</dbReference>
<dbReference type="Pfam" id="PF09797">
    <property type="entry name" value="NatB_MDM20"/>
    <property type="match status" value="1"/>
</dbReference>
<evidence type="ECO:0008006" key="4">
    <source>
        <dbReference type="Google" id="ProtNLM"/>
    </source>
</evidence>
<reference evidence="2" key="3">
    <citation type="submission" date="2023-05" db="EMBL/GenBank/DDBJ databases">
        <authorList>
            <person name="Smith C.H."/>
        </authorList>
    </citation>
    <scope>NUCLEOTIDE SEQUENCE</scope>
    <source>
        <strain evidence="2">CHS0354</strain>
        <tissue evidence="2">Mantle</tissue>
    </source>
</reference>
<dbReference type="EMBL" id="JAEAOA010000334">
    <property type="protein sequence ID" value="KAK3585330.1"/>
    <property type="molecule type" value="Genomic_DNA"/>
</dbReference>
<sequence>MASRSHVDVNERRLRPIYDCLDNGNNKKAIQEADKVLKKQKTCQTAKVLKALALLRLGRQDESSQLLVEVHAEHPTEEATLQAMAICYREVHKMDLIVDMYENAHKARPDNEDILSALFMSYVRTGNHQKQQQTAMLLHKLKPQKNPYYFWAIMSIVMQAHNCKDPKLSKTMYLPLAEKMTEKYVKESKIEAEAEVRLYLIILELLEKWDAALELLQGHLGDKFVSELNFREQTVAELYVKLKKWPEANAAYKNMLKKNPDQWNYWQEYVKATIELCEVQYKPHPEDERNEEIDCTEEQAIIFINDCIKSCKDDRPLRGPYLAQLELIRQGQNRRNETDRRFGDPVELLKIYFDLFGDRTCCFSDVKLFLQMLTEVEQSRFIQSLENSCSLCNSGEPKKYAENVNEMQRHTTVLQTSRYLGFHDKLSTEGKLALAEDLLDRHKNGLKFGENFLSTELQPSDIYLLLASDIFIDVCQKTANSKLIWQIVIHLEKGLKKSPSNFQMKLILIKLYCTMGAFGPCPVLYDGMEIKHVMNDTLGHVVSNHVARLGHYTAACAMYGTMLRFFTVNHKETTEYLISSYKFGSFAKIHEFVKFREKLQNSLQYASATAERMLLDLVLETDSHTKTEQMITYMEIDPEKDKTEYDELCDNRDFAVMTNCEPPSRFNLKELQKKSFEEEKTWLKVRNLTMRILAAAVILGRELNVENHKKNGVENGANKSMSEICSSLKSQLENHLESHQCWSQDPKYPFQMAFRTRLCTYLQSEHHKLLLGMLDNVLYASTLQDNGIDQTDSVKEEKLKTCVPSLLDGLVSKHKCSLVREQENGQCINADVFENLVLCAESVSHITVLAGVCHRILKPIKTAFNRRNKKKKGLKLPPTFEHYNQMLTGLEKATLDLHEAVRKLDPVFLSIDLSSLKLTDSLSNKKEDVEFENEIWKKVEQSYQQSSVEVTELLHKKMQYLASLKLL</sequence>
<evidence type="ECO:0000313" key="3">
    <source>
        <dbReference type="Proteomes" id="UP001195483"/>
    </source>
</evidence>